<gene>
    <name evidence="2" type="ORF">HMPREF9020_01060</name>
</gene>
<dbReference type="GO" id="GO:0004386">
    <property type="term" value="F:helicase activity"/>
    <property type="evidence" value="ECO:0007669"/>
    <property type="project" value="UniProtKB-KW"/>
</dbReference>
<keyword evidence="3" id="KW-1185">Reference proteome</keyword>
<comment type="caution">
    <text evidence="2">The sequence shown here is derived from an EMBL/GenBank/DDBJ whole genome shotgun (WGS) entry which is preliminary data.</text>
</comment>
<dbReference type="InterPro" id="IPR021202">
    <property type="entry name" value="Rv3654c-like"/>
</dbReference>
<evidence type="ECO:0000313" key="2">
    <source>
        <dbReference type="EMBL" id="EFG25991.1"/>
    </source>
</evidence>
<keyword evidence="1" id="KW-0472">Membrane</keyword>
<keyword evidence="1" id="KW-1133">Transmembrane helix</keyword>
<dbReference type="EMBL" id="ADCX01000007">
    <property type="protein sequence ID" value="EFG25991.1"/>
    <property type="molecule type" value="Genomic_DNA"/>
</dbReference>
<dbReference type="HOGENOM" id="CLU_104210_2_0_11"/>
<keyword evidence="2" id="KW-0547">Nucleotide-binding</keyword>
<accession>W5IGF5</accession>
<keyword evidence="2" id="KW-0378">Hydrolase</keyword>
<dbReference type="RefSeq" id="WP_006293447.1">
    <property type="nucleotide sequence ID" value="NZ_GG770226.1"/>
</dbReference>
<dbReference type="AlphaFoldDB" id="W5IGF5"/>
<sequence>MRGRHRFGRWLVRCDRGSGSVAGIGLVFLVALGLFVAAAAGACLLARASAQTAADQAALVGASVIYASGSGTQGNACEQARFAAEKNHSTLISCTVLEEDVLVQTGVSSSFAFLPLMKAAAKAGPIDCVSRNG</sequence>
<feature type="transmembrane region" description="Helical" evidence="1">
    <location>
        <begin position="21"/>
        <end position="42"/>
    </location>
</feature>
<evidence type="ECO:0000256" key="1">
    <source>
        <dbReference type="SAM" id="Phobius"/>
    </source>
</evidence>
<reference evidence="2 3" key="1">
    <citation type="submission" date="2012-01" db="EMBL/GenBank/DDBJ databases">
        <title>The Genome Sequence of Scardovia inopinata F0304.</title>
        <authorList>
            <consortium name="The Broad Institute Genome Sequencing Platform"/>
            <person name="Ward D."/>
            <person name="Earl A."/>
            <person name="Feldgarden M."/>
            <person name="Gevers D."/>
            <person name="Young S."/>
            <person name="Zeng Q."/>
            <person name="Koehrsen M."/>
            <person name="Alvarado L."/>
            <person name="Berlin A.M."/>
            <person name="Borenstein D."/>
            <person name="Chapman S.B."/>
            <person name="Chen Z."/>
            <person name="Engels R."/>
            <person name="Freedman E."/>
            <person name="Gellesch M."/>
            <person name="Goldberg J."/>
            <person name="Griggs A."/>
            <person name="Gujja S."/>
            <person name="Heilman E.R."/>
            <person name="Heiman D.I."/>
            <person name="Hepburn T.A."/>
            <person name="Howarth C."/>
            <person name="Jen D."/>
            <person name="Larson L."/>
            <person name="Mehta T."/>
            <person name="Park D."/>
            <person name="Pearson M."/>
            <person name="Richards J."/>
            <person name="Roberts A."/>
            <person name="Saif S."/>
            <person name="Shea T.D."/>
            <person name="Shenoy N."/>
            <person name="Sisk P."/>
            <person name="Stolte C."/>
            <person name="Sykes S.N."/>
            <person name="Walk T."/>
            <person name="White J."/>
            <person name="Yandava C."/>
            <person name="Izard J."/>
            <person name="Baranova O.V."/>
            <person name="Blanton J.M."/>
            <person name="Tanner A.C."/>
            <person name="Dewhirst F."/>
            <person name="Haas B."/>
            <person name="Nusbaum C."/>
            <person name="Birren B."/>
        </authorList>
    </citation>
    <scope>NUCLEOTIDE SEQUENCE [LARGE SCALE GENOMIC DNA]</scope>
    <source>
        <strain evidence="2 3">F0304</strain>
    </source>
</reference>
<protein>
    <submittedName>
        <fullName evidence="2">Helicase/secretion neighborhood TadE-like protein</fullName>
    </submittedName>
</protein>
<organism evidence="2 3">
    <name type="scientific">Scardovia inopinata F0304</name>
    <dbReference type="NCBI Taxonomy" id="641146"/>
    <lineage>
        <taxon>Bacteria</taxon>
        <taxon>Bacillati</taxon>
        <taxon>Actinomycetota</taxon>
        <taxon>Actinomycetes</taxon>
        <taxon>Bifidobacteriales</taxon>
        <taxon>Bifidobacteriaceae</taxon>
        <taxon>Scardovia</taxon>
    </lineage>
</organism>
<keyword evidence="2" id="KW-0347">Helicase</keyword>
<dbReference type="eggNOG" id="ENOG5033B4F">
    <property type="taxonomic scope" value="Bacteria"/>
</dbReference>
<evidence type="ECO:0000313" key="3">
    <source>
        <dbReference type="Proteomes" id="UP000005777"/>
    </source>
</evidence>
<dbReference type="Proteomes" id="UP000005777">
    <property type="component" value="Unassembled WGS sequence"/>
</dbReference>
<name>W5IGF5_SCAIO</name>
<proteinExistence type="predicted"/>
<keyword evidence="1" id="KW-0812">Transmembrane</keyword>
<keyword evidence="2" id="KW-0067">ATP-binding</keyword>
<dbReference type="NCBIfam" id="TIGR03816">
    <property type="entry name" value="tadE_like_DECH"/>
    <property type="match status" value="1"/>
</dbReference>